<dbReference type="AlphaFoldDB" id="U6MD13"/>
<feature type="compositionally biased region" description="Low complexity" evidence="1">
    <location>
        <begin position="302"/>
        <end position="315"/>
    </location>
</feature>
<dbReference type="EMBL" id="HG722285">
    <property type="protein sequence ID" value="CDJ61926.1"/>
    <property type="molecule type" value="Genomic_DNA"/>
</dbReference>
<reference evidence="2" key="1">
    <citation type="submission" date="2013-10" db="EMBL/GenBank/DDBJ databases">
        <title>Genomic analysis of the causative agents of coccidiosis in chickens.</title>
        <authorList>
            <person name="Reid A.J."/>
            <person name="Blake D."/>
            <person name="Billington K."/>
            <person name="Browne H."/>
            <person name="Dunn M."/>
            <person name="Hung S."/>
            <person name="Kawahara F."/>
            <person name="Miranda-Saavedra D."/>
            <person name="Mourier T."/>
            <person name="Nagra H."/>
            <person name="Otto T.D."/>
            <person name="Rawlings N."/>
            <person name="Sanchez A."/>
            <person name="Sanders M."/>
            <person name="Subramaniam C."/>
            <person name="Tay Y."/>
            <person name="Dear P."/>
            <person name="Doerig C."/>
            <person name="Gruber A."/>
            <person name="Parkinson J."/>
            <person name="Shirley M."/>
            <person name="Wan K.L."/>
            <person name="Berriman M."/>
            <person name="Tomley F."/>
            <person name="Pain A."/>
        </authorList>
    </citation>
    <scope>NUCLEOTIDE SEQUENCE [LARGE SCALE GENOMIC DNA]</scope>
    <source>
        <strain evidence="2">Weybridge</strain>
    </source>
</reference>
<name>U6MD13_EIMMA</name>
<evidence type="ECO:0000313" key="3">
    <source>
        <dbReference type="Proteomes" id="UP000030763"/>
    </source>
</evidence>
<feature type="compositionally biased region" description="Basic and acidic residues" evidence="1">
    <location>
        <begin position="90"/>
        <end position="100"/>
    </location>
</feature>
<dbReference type="RefSeq" id="XP_013338576.1">
    <property type="nucleotide sequence ID" value="XM_013483122.1"/>
</dbReference>
<keyword evidence="3" id="KW-1185">Reference proteome</keyword>
<dbReference type="Proteomes" id="UP000030763">
    <property type="component" value="Unassembled WGS sequence"/>
</dbReference>
<sequence length="783" mass="84639">MSPQLHQHASGGPLKEPPPDVGSHGPSQTPESDDFDGGGGGPPLLPKLEGPQDEGSPFPPRLQGQPPRVHPTAQERAPELDGDIQCLKRLSKEGLSRLSEDEGSALDEGSRHDETLFFGPEDAKNASLASQIGLGEGPPLSFISTRPGHALQANWGPLGVPLGSSVENPQKSPLVACLEGPLEAHQEASLEVPLGASLKDPLDAPLEAPLDASLEAQLDVPLGALTGVPVGASLSASLLSPQDVSWRGVPQRPSDDSAVPSLNFMDALCSLALVDRPPPPRQLPQQRQRTAAAYRATRHDSLLSAASTASSVARAPLNASEGSKGYRGPPQLPSLRSSGDPWAFAMQGMLPAQQQQKQQRQQQQRPVQQQSMQLQMLEHQTGQQKQYLPPQQEQQQRRPQLQQHFARQQQQRTLQQEHQALQQLQQPHQQGWQQNGAPVSAQRSLNHIEVPAASISFQEMKDPLWSLTTHPETEAAFESASILRVQHQAICSGIQRLPQRAPPAQLYSVWGAESLDPSSSGSSGVHEQQLLQQLPLQDAAQGACLAPAAATEACRHLQVVNSDLEGAAMRPFSGAPEGHRGRPGEFNVILKCYLELLLRKQQEQQRQRQQQQRQRQPQQRQHQQQQQQRQQLQQQQRLFQRGVRRQRGQRGAPAAPLGVFGAAQLRGDPPGWVVAAGYLQQQQQPPQLLIRAAAAAEERSPATNVVINALPTASRSEGGAQGPPQVAHLGGISTSWPPCHDPVRARLMQFVKSPGVESFPAAAEGAAAYMVPDLLQGGPPCIS</sequence>
<dbReference type="GeneID" id="25338634"/>
<evidence type="ECO:0000313" key="2">
    <source>
        <dbReference type="EMBL" id="CDJ61926.1"/>
    </source>
</evidence>
<feature type="region of interest" description="Disordered" evidence="1">
    <location>
        <begin position="607"/>
        <end position="655"/>
    </location>
</feature>
<feature type="region of interest" description="Disordered" evidence="1">
    <location>
        <begin position="1"/>
        <end position="117"/>
    </location>
</feature>
<gene>
    <name evidence="2" type="ORF">EMWEY_00046480</name>
</gene>
<organism evidence="2 3">
    <name type="scientific">Eimeria maxima</name>
    <name type="common">Coccidian parasite</name>
    <dbReference type="NCBI Taxonomy" id="5804"/>
    <lineage>
        <taxon>Eukaryota</taxon>
        <taxon>Sar</taxon>
        <taxon>Alveolata</taxon>
        <taxon>Apicomplexa</taxon>
        <taxon>Conoidasida</taxon>
        <taxon>Coccidia</taxon>
        <taxon>Eucoccidiorida</taxon>
        <taxon>Eimeriorina</taxon>
        <taxon>Eimeriidae</taxon>
        <taxon>Eimeria</taxon>
    </lineage>
</organism>
<dbReference type="VEuPathDB" id="ToxoDB:EMWEY_00046480"/>
<reference evidence="2" key="2">
    <citation type="submission" date="2013-10" db="EMBL/GenBank/DDBJ databases">
        <authorList>
            <person name="Aslett M."/>
        </authorList>
    </citation>
    <scope>NUCLEOTIDE SEQUENCE [LARGE SCALE GENOMIC DNA]</scope>
    <source>
        <strain evidence="2">Weybridge</strain>
    </source>
</reference>
<feature type="compositionally biased region" description="Low complexity" evidence="1">
    <location>
        <begin position="353"/>
        <end position="434"/>
    </location>
</feature>
<feature type="compositionally biased region" description="Low complexity" evidence="1">
    <location>
        <begin position="283"/>
        <end position="295"/>
    </location>
</feature>
<protein>
    <submittedName>
        <fullName evidence="2">Uncharacterized protein</fullName>
    </submittedName>
</protein>
<accession>U6MD13</accession>
<evidence type="ECO:0000256" key="1">
    <source>
        <dbReference type="SAM" id="MobiDB-lite"/>
    </source>
</evidence>
<feature type="region of interest" description="Disordered" evidence="1">
    <location>
        <begin position="275"/>
        <end position="437"/>
    </location>
</feature>
<proteinExistence type="predicted"/>
<dbReference type="OrthoDB" id="275715at2759"/>
<dbReference type="OMA" id="PSINMEM"/>
<feature type="compositionally biased region" description="Low complexity" evidence="1">
    <location>
        <begin position="607"/>
        <end position="641"/>
    </location>
</feature>